<dbReference type="RefSeq" id="WP_129396438.1">
    <property type="nucleotide sequence ID" value="NZ_CP025086.1"/>
</dbReference>
<dbReference type="GO" id="GO:0022900">
    <property type="term" value="P:electron transport chain"/>
    <property type="evidence" value="ECO:0007669"/>
    <property type="project" value="InterPro"/>
</dbReference>
<keyword evidence="1" id="KW-0732">Signal</keyword>
<dbReference type="GO" id="GO:0009055">
    <property type="term" value="F:electron transfer activity"/>
    <property type="evidence" value="ECO:0007669"/>
    <property type="project" value="InterPro"/>
</dbReference>
<gene>
    <name evidence="2" type="ORF">DES32_0289</name>
</gene>
<evidence type="ECO:0000313" key="2">
    <source>
        <dbReference type="EMBL" id="REF89075.1"/>
    </source>
</evidence>
<evidence type="ECO:0008006" key="4">
    <source>
        <dbReference type="Google" id="ProtNLM"/>
    </source>
</evidence>
<name>A0A3D9Z2M2_9HYPH</name>
<dbReference type="GO" id="GO:0020037">
    <property type="term" value="F:heme binding"/>
    <property type="evidence" value="ECO:0007669"/>
    <property type="project" value="InterPro"/>
</dbReference>
<dbReference type="InterPro" id="IPR010980">
    <property type="entry name" value="Cyt_c/b562"/>
</dbReference>
<reference evidence="2 3" key="1">
    <citation type="submission" date="2018-08" db="EMBL/GenBank/DDBJ databases">
        <title>Genomic Encyclopedia of Type Strains, Phase IV (KMG-IV): sequencing the most valuable type-strain genomes for metagenomic binning, comparative biology and taxonomic classification.</title>
        <authorList>
            <person name="Goeker M."/>
        </authorList>
    </citation>
    <scope>NUCLEOTIDE SEQUENCE [LARGE SCALE GENOMIC DNA]</scope>
    <source>
        <strain evidence="2 3">BW863</strain>
    </source>
</reference>
<dbReference type="EMBL" id="QUMO01000001">
    <property type="protein sequence ID" value="REF89075.1"/>
    <property type="molecule type" value="Genomic_DNA"/>
</dbReference>
<keyword evidence="3" id="KW-1185">Reference proteome</keyword>
<comment type="caution">
    <text evidence="2">The sequence shown here is derived from an EMBL/GenBank/DDBJ whole genome shotgun (WGS) entry which is preliminary data.</text>
</comment>
<feature type="signal peptide" evidence="1">
    <location>
        <begin position="1"/>
        <end position="24"/>
    </location>
</feature>
<sequence>MPRIFAPLLMLGVLMLCVTLPARGDDVPFAQTAPSANPHGESDTLALSDVMQLTQLRHMKLWYAGKAKNWPLTNYELAQLRDTFSKAAMLYLNIPVQYIAAVSDPLTALGDAVTAKDPHKFEKGYKALETACNGCHQAAGVDFIVIQTPAASVFPDQKFVPSK</sequence>
<protein>
    <recommendedName>
        <fullName evidence="4">Cytochrome c domain-containing protein</fullName>
    </recommendedName>
</protein>
<feature type="chain" id="PRO_5017598929" description="Cytochrome c domain-containing protein" evidence="1">
    <location>
        <begin position="25"/>
        <end position="163"/>
    </location>
</feature>
<evidence type="ECO:0000313" key="3">
    <source>
        <dbReference type="Proteomes" id="UP000256900"/>
    </source>
</evidence>
<dbReference type="SUPFAM" id="SSF47175">
    <property type="entry name" value="Cytochromes"/>
    <property type="match status" value="1"/>
</dbReference>
<dbReference type="GO" id="GO:0005506">
    <property type="term" value="F:iron ion binding"/>
    <property type="evidence" value="ECO:0007669"/>
    <property type="project" value="InterPro"/>
</dbReference>
<proteinExistence type="predicted"/>
<evidence type="ECO:0000256" key="1">
    <source>
        <dbReference type="SAM" id="SignalP"/>
    </source>
</evidence>
<dbReference type="OrthoDB" id="6402114at2"/>
<organism evidence="2 3">
    <name type="scientific">Methylovirgula ligni</name>
    <dbReference type="NCBI Taxonomy" id="569860"/>
    <lineage>
        <taxon>Bacteria</taxon>
        <taxon>Pseudomonadati</taxon>
        <taxon>Pseudomonadota</taxon>
        <taxon>Alphaproteobacteria</taxon>
        <taxon>Hyphomicrobiales</taxon>
        <taxon>Beijerinckiaceae</taxon>
        <taxon>Methylovirgula</taxon>
    </lineage>
</organism>
<dbReference type="Proteomes" id="UP000256900">
    <property type="component" value="Unassembled WGS sequence"/>
</dbReference>
<accession>A0A3D9Z2M2</accession>
<dbReference type="AlphaFoldDB" id="A0A3D9Z2M2"/>